<dbReference type="Proteomes" id="UP000028501">
    <property type="component" value="Chromosome"/>
</dbReference>
<dbReference type="NCBIfam" id="TIGR01888">
    <property type="entry name" value="cas_cmr3"/>
    <property type="match status" value="1"/>
</dbReference>
<dbReference type="HOGENOM" id="CLU_044328_1_0_2"/>
<dbReference type="CDD" id="cd09656">
    <property type="entry name" value="Cmr3_III-B"/>
    <property type="match status" value="1"/>
</dbReference>
<dbReference type="RefSeq" id="WP_010879359.1">
    <property type="nucleotide sequence ID" value="NZ_CP006577.1"/>
</dbReference>
<dbReference type="EMBL" id="CP006577">
    <property type="protein sequence ID" value="AIG98863.1"/>
    <property type="molecule type" value="Genomic_DNA"/>
</dbReference>
<accession>A0A075WMT2</accession>
<dbReference type="KEGG" id="afg:AFULGI_00021210"/>
<evidence type="ECO:0000313" key="1">
    <source>
        <dbReference type="EMBL" id="AIG98863.1"/>
    </source>
</evidence>
<organism evidence="1 2">
    <name type="scientific">Archaeoglobus fulgidus DSM 8774</name>
    <dbReference type="NCBI Taxonomy" id="1344584"/>
    <lineage>
        <taxon>Archaea</taxon>
        <taxon>Methanobacteriati</taxon>
        <taxon>Methanobacteriota</taxon>
        <taxon>Archaeoglobi</taxon>
        <taxon>Archaeoglobales</taxon>
        <taxon>Archaeoglobaceae</taxon>
        <taxon>Archaeoglobus</taxon>
    </lineage>
</organism>
<dbReference type="Gene3D" id="3.30.70.2940">
    <property type="match status" value="1"/>
</dbReference>
<protein>
    <submittedName>
        <fullName evidence="1">CRISPR type III-B/RAMP module-associated protein Cmr3</fullName>
    </submittedName>
</protein>
<dbReference type="InterPro" id="IPR019117">
    <property type="entry name" value="CRISPR-assoc_protein_Cmr3"/>
</dbReference>
<proteinExistence type="predicted"/>
<reference evidence="1 2" key="1">
    <citation type="submission" date="2013-07" db="EMBL/GenBank/DDBJ databases">
        <title>Genome of Archaeoglobus fulgidus.</title>
        <authorList>
            <person name="Fiebig A."/>
            <person name="Birkeland N.-K."/>
        </authorList>
    </citation>
    <scope>NUCLEOTIDE SEQUENCE [LARGE SCALE GENOMIC DNA]</scope>
    <source>
        <strain evidence="1 2">DSM 8774</strain>
    </source>
</reference>
<dbReference type="Gene3D" id="2.60.40.4350">
    <property type="match status" value="1"/>
</dbReference>
<gene>
    <name evidence="1" type="ORF">AFULGI_00021210</name>
</gene>
<evidence type="ECO:0000313" key="2">
    <source>
        <dbReference type="Proteomes" id="UP000028501"/>
    </source>
</evidence>
<dbReference type="Pfam" id="PF09700">
    <property type="entry name" value="Cas_Cmr3"/>
    <property type="match status" value="1"/>
</dbReference>
<dbReference type="AlphaFoldDB" id="A0A075WMT2"/>
<dbReference type="GeneID" id="24795607"/>
<dbReference type="SMR" id="A0A075WMT2"/>
<dbReference type="InterPro" id="IPR010165">
    <property type="entry name" value="CRISPR-Cmr3_IIIB"/>
</dbReference>
<name>A0A075WMT2_ARCFL</name>
<sequence>MILVMKPYDSLLFREPRPFDVNNHVARTILPLPQTLAGAVRSAIYVKYGSKVKDLIGFGKEEPEFEILGHFFYRYDGKFELLVESPHDVTQNLGLVKPHRIDKLGITILMDSEGIKFRPFNGFLKFSGLIDYLQGRIAEDSVVERQKIFKKERRVGIALTKAKVTKEEHFYQVEMLRFSDDCGIAVWVEDGVDFDDEGILGVGGERRFVKFEKREEPECITNLRSKWKKIRDKINETGRLKIYLATPAILGAKGYSSKLDYDLLGDIGIERVRSVNFIGGKPVIFSGWDFVTRKPKPTRYAVPAGSVYFVEFEGEVKLDMPYLKLGKLTKLGYGLCFMGVW</sequence>